<feature type="transmembrane region" description="Helical" evidence="10">
    <location>
        <begin position="62"/>
        <end position="80"/>
    </location>
</feature>
<feature type="transmembrane region" description="Helical" evidence="10">
    <location>
        <begin position="337"/>
        <end position="353"/>
    </location>
</feature>
<keyword evidence="8 10" id="KW-0472">Membrane</keyword>
<dbReference type="Pfam" id="PF01490">
    <property type="entry name" value="Aa_trans"/>
    <property type="match status" value="1"/>
</dbReference>
<feature type="transmembrane region" description="Helical" evidence="10">
    <location>
        <begin position="147"/>
        <end position="166"/>
    </location>
</feature>
<feature type="transmembrane region" description="Helical" evidence="10">
    <location>
        <begin position="110"/>
        <end position="135"/>
    </location>
</feature>
<gene>
    <name evidence="12" type="ORF">M9Y10_012431</name>
</gene>
<sequence length="424" mass="47206">MQSSESGKFNTEPLLSTEDKDSGGEKNKITLFRAVAVLTNVITGVGLLGIPYCFCSGIGTNLIIILSIASLSCFSFSILIDCERKTNVIDYPRMIRNAFPFRNLQWIPDLATVLLMFGGTILYLQFSSSMLISVLEEKNGVPAFLKNRWFVVFVLQFAIDLPLVLLKSMHSLSFVSLLSVALIACYIFHSIYYFSKSVHPFDPKGQLKIFKFDINQVLPSLAIQASSYTCHPSIFPTLVKLENPTKFRENLVMLLVTICATTLYLVGGIFPYLTLFNDIKDPIVLNYYPKGQVFTFVIKICYSIILVLTTPILIFATRLSVNDLLFSSEMSPMRHNIIGIVLLMLAGLIAVTVTKVNLIFGVVGGISAPLLIYILPSLYYLNICKEGSKVKRAVSWFSLVLGPIFITVCLYDSVKTIINTIKGK</sequence>
<protein>
    <recommendedName>
        <fullName evidence="11">Amino acid transporter transmembrane domain-containing protein</fullName>
    </recommendedName>
</protein>
<dbReference type="Proteomes" id="UP001470230">
    <property type="component" value="Unassembled WGS sequence"/>
</dbReference>
<feature type="transmembrane region" description="Helical" evidence="10">
    <location>
        <begin position="393"/>
        <end position="414"/>
    </location>
</feature>
<feature type="domain" description="Amino acid transporter transmembrane" evidence="11">
    <location>
        <begin position="28"/>
        <end position="418"/>
    </location>
</feature>
<keyword evidence="13" id="KW-1185">Reference proteome</keyword>
<feature type="transmembrane region" description="Helical" evidence="10">
    <location>
        <begin position="251"/>
        <end position="273"/>
    </location>
</feature>
<dbReference type="PANTHER" id="PTHR22950">
    <property type="entry name" value="AMINO ACID TRANSPORTER"/>
    <property type="match status" value="1"/>
</dbReference>
<dbReference type="PANTHER" id="PTHR22950:SF678">
    <property type="entry name" value="VACUOLAR AMINO ACID TRANSPORTER 5-RELATED"/>
    <property type="match status" value="1"/>
</dbReference>
<evidence type="ECO:0000256" key="8">
    <source>
        <dbReference type="ARBA" id="ARBA00023136"/>
    </source>
</evidence>
<keyword evidence="7 10" id="KW-1133">Transmembrane helix</keyword>
<evidence type="ECO:0000256" key="1">
    <source>
        <dbReference type="ARBA" id="ARBA00004128"/>
    </source>
</evidence>
<evidence type="ECO:0000256" key="2">
    <source>
        <dbReference type="ARBA" id="ARBA00008066"/>
    </source>
</evidence>
<evidence type="ECO:0000256" key="3">
    <source>
        <dbReference type="ARBA" id="ARBA00022448"/>
    </source>
</evidence>
<evidence type="ECO:0000313" key="13">
    <source>
        <dbReference type="Proteomes" id="UP001470230"/>
    </source>
</evidence>
<evidence type="ECO:0000256" key="10">
    <source>
        <dbReference type="SAM" id="Phobius"/>
    </source>
</evidence>
<comment type="caution">
    <text evidence="12">The sequence shown here is derived from an EMBL/GenBank/DDBJ whole genome shotgun (WGS) entry which is preliminary data.</text>
</comment>
<comment type="subcellular location">
    <subcellularLocation>
        <location evidence="1">Vacuole membrane</location>
        <topology evidence="1">Multi-pass membrane protein</topology>
    </subcellularLocation>
</comment>
<keyword evidence="3" id="KW-0813">Transport</keyword>
<name>A0ABR2IDV8_9EUKA</name>
<accession>A0ABR2IDV8</accession>
<evidence type="ECO:0000256" key="5">
    <source>
        <dbReference type="ARBA" id="ARBA00022692"/>
    </source>
</evidence>
<evidence type="ECO:0000256" key="6">
    <source>
        <dbReference type="ARBA" id="ARBA00022970"/>
    </source>
</evidence>
<comment type="similarity">
    <text evidence="2">Belongs to the amino acid/polyamine transporter 2 family.</text>
</comment>
<organism evidence="12 13">
    <name type="scientific">Tritrichomonas musculus</name>
    <dbReference type="NCBI Taxonomy" id="1915356"/>
    <lineage>
        <taxon>Eukaryota</taxon>
        <taxon>Metamonada</taxon>
        <taxon>Parabasalia</taxon>
        <taxon>Tritrichomonadida</taxon>
        <taxon>Tritrichomonadidae</taxon>
        <taxon>Tritrichomonas</taxon>
    </lineage>
</organism>
<feature type="transmembrane region" description="Helical" evidence="10">
    <location>
        <begin position="359"/>
        <end position="381"/>
    </location>
</feature>
<evidence type="ECO:0000256" key="4">
    <source>
        <dbReference type="ARBA" id="ARBA00022554"/>
    </source>
</evidence>
<keyword evidence="4" id="KW-0926">Vacuole</keyword>
<dbReference type="InterPro" id="IPR013057">
    <property type="entry name" value="AA_transpt_TM"/>
</dbReference>
<feature type="transmembrane region" description="Helical" evidence="10">
    <location>
        <begin position="31"/>
        <end position="55"/>
    </location>
</feature>
<evidence type="ECO:0000256" key="7">
    <source>
        <dbReference type="ARBA" id="ARBA00022989"/>
    </source>
</evidence>
<dbReference type="EMBL" id="JAPFFF010000018">
    <property type="protein sequence ID" value="KAK8860765.1"/>
    <property type="molecule type" value="Genomic_DNA"/>
</dbReference>
<evidence type="ECO:0000256" key="9">
    <source>
        <dbReference type="SAM" id="MobiDB-lite"/>
    </source>
</evidence>
<evidence type="ECO:0000259" key="11">
    <source>
        <dbReference type="Pfam" id="PF01490"/>
    </source>
</evidence>
<keyword evidence="5 10" id="KW-0812">Transmembrane</keyword>
<feature type="transmembrane region" description="Helical" evidence="10">
    <location>
        <begin position="172"/>
        <end position="194"/>
    </location>
</feature>
<feature type="region of interest" description="Disordered" evidence="9">
    <location>
        <begin position="1"/>
        <end position="23"/>
    </location>
</feature>
<reference evidence="12 13" key="1">
    <citation type="submission" date="2024-04" db="EMBL/GenBank/DDBJ databases">
        <title>Tritrichomonas musculus Genome.</title>
        <authorList>
            <person name="Alves-Ferreira E."/>
            <person name="Grigg M."/>
            <person name="Lorenzi H."/>
            <person name="Galac M."/>
        </authorList>
    </citation>
    <scope>NUCLEOTIDE SEQUENCE [LARGE SCALE GENOMIC DNA]</scope>
    <source>
        <strain evidence="12 13">EAF2021</strain>
    </source>
</reference>
<evidence type="ECO:0000313" key="12">
    <source>
        <dbReference type="EMBL" id="KAK8860765.1"/>
    </source>
</evidence>
<keyword evidence="6" id="KW-0029">Amino-acid transport</keyword>
<proteinExistence type="inferred from homology"/>
<feature type="transmembrane region" description="Helical" evidence="10">
    <location>
        <begin position="293"/>
        <end position="316"/>
    </location>
</feature>